<dbReference type="InterPro" id="IPR041657">
    <property type="entry name" value="HTH_17"/>
</dbReference>
<dbReference type="EMBL" id="FOVL01000024">
    <property type="protein sequence ID" value="SFN89750.1"/>
    <property type="molecule type" value="Genomic_DNA"/>
</dbReference>
<dbReference type="PANTHER" id="PTHR34585">
    <property type="match status" value="1"/>
</dbReference>
<evidence type="ECO:0000313" key="2">
    <source>
        <dbReference type="EMBL" id="SFN89750.1"/>
    </source>
</evidence>
<dbReference type="Proteomes" id="UP000199153">
    <property type="component" value="Unassembled WGS sequence"/>
</dbReference>
<name>A0A1I5CRY4_9FLAO</name>
<dbReference type="SUPFAM" id="SSF46955">
    <property type="entry name" value="Putative DNA-binding domain"/>
    <property type="match status" value="1"/>
</dbReference>
<accession>A0A1I5CRY4</accession>
<reference evidence="2 3" key="1">
    <citation type="submission" date="2016-10" db="EMBL/GenBank/DDBJ databases">
        <authorList>
            <person name="de Groot N.N."/>
        </authorList>
    </citation>
    <scope>NUCLEOTIDE SEQUENCE [LARGE SCALE GENOMIC DNA]</scope>
    <source>
        <strain evidence="2 3">DSM 17794</strain>
    </source>
</reference>
<organism evidence="2 3">
    <name type="scientific">Salegentibacter flavus</name>
    <dbReference type="NCBI Taxonomy" id="287099"/>
    <lineage>
        <taxon>Bacteria</taxon>
        <taxon>Pseudomonadati</taxon>
        <taxon>Bacteroidota</taxon>
        <taxon>Flavobacteriia</taxon>
        <taxon>Flavobacteriales</taxon>
        <taxon>Flavobacteriaceae</taxon>
        <taxon>Salegentibacter</taxon>
    </lineage>
</organism>
<sequence length="92" mass="10606">MPVHVATWEDLQEIKEDFLKEISQLIQDRIKPPKKTYLKSSEVKSMLKISTGTLQTLRVNGTLPFSKVGGIILYEKEDIIKIIEENRVTNSY</sequence>
<dbReference type="PANTHER" id="PTHR34585:SF22">
    <property type="entry name" value="HELIX-TURN-HELIX DOMAIN-CONTAINING PROTEIN"/>
    <property type="match status" value="1"/>
</dbReference>
<evidence type="ECO:0000313" key="3">
    <source>
        <dbReference type="Proteomes" id="UP000199153"/>
    </source>
</evidence>
<keyword evidence="3" id="KW-1185">Reference proteome</keyword>
<evidence type="ECO:0000259" key="1">
    <source>
        <dbReference type="Pfam" id="PF12728"/>
    </source>
</evidence>
<dbReference type="InterPro" id="IPR009061">
    <property type="entry name" value="DNA-bd_dom_put_sf"/>
</dbReference>
<dbReference type="AlphaFoldDB" id="A0A1I5CRY4"/>
<dbReference type="Pfam" id="PF12728">
    <property type="entry name" value="HTH_17"/>
    <property type="match status" value="1"/>
</dbReference>
<proteinExistence type="predicted"/>
<gene>
    <name evidence="2" type="ORF">SAMN05660413_02975</name>
</gene>
<protein>
    <submittedName>
        <fullName evidence="2">Helix-turn-helix domain-containing protein</fullName>
    </submittedName>
</protein>
<dbReference type="OrthoDB" id="1524679at2"/>
<dbReference type="STRING" id="287099.SAMN05660413_02975"/>
<feature type="domain" description="Helix-turn-helix" evidence="1">
    <location>
        <begin position="37"/>
        <end position="87"/>
    </location>
</feature>
<dbReference type="RefSeq" id="WP_093411073.1">
    <property type="nucleotide sequence ID" value="NZ_FOVL01000024.1"/>
</dbReference>